<name>A0ABR2GPB3_9EUKA</name>
<keyword evidence="3" id="KW-0418">Kinase</keyword>
<dbReference type="SUPFAM" id="SSF56112">
    <property type="entry name" value="Protein kinase-like (PK-like)"/>
    <property type="match status" value="1"/>
</dbReference>
<accession>A0ABR2GPB3</accession>
<dbReference type="Gene3D" id="3.30.200.20">
    <property type="entry name" value="Phosphorylase Kinase, domain 1"/>
    <property type="match status" value="1"/>
</dbReference>
<evidence type="ECO:0000256" key="2">
    <source>
        <dbReference type="ARBA" id="ARBA00048655"/>
    </source>
</evidence>
<dbReference type="EMBL" id="JAPFFF010000075">
    <property type="protein sequence ID" value="KAK8835785.1"/>
    <property type="molecule type" value="Genomic_DNA"/>
</dbReference>
<dbReference type="InterPro" id="IPR016477">
    <property type="entry name" value="Fructo-/Ketosamine-3-kinase"/>
</dbReference>
<comment type="catalytic activity">
    <reaction evidence="2">
        <text>N(6)-D-ribulosyl-L-lysyl-[protein] + ATP = N(6)-(3-O-phospho-D-ribulosyl)-L-lysyl-[protein] + ADP + H(+)</text>
        <dbReference type="Rhea" id="RHEA:48432"/>
        <dbReference type="Rhea" id="RHEA-COMP:12103"/>
        <dbReference type="Rhea" id="RHEA-COMP:12104"/>
        <dbReference type="ChEBI" id="CHEBI:15378"/>
        <dbReference type="ChEBI" id="CHEBI:30616"/>
        <dbReference type="ChEBI" id="CHEBI:90418"/>
        <dbReference type="ChEBI" id="CHEBI:90420"/>
        <dbReference type="ChEBI" id="CHEBI:456216"/>
        <dbReference type="EC" id="2.7.1.172"/>
    </reaction>
    <physiologicalReaction direction="left-to-right" evidence="2">
        <dbReference type="Rhea" id="RHEA:48433"/>
    </physiologicalReaction>
</comment>
<evidence type="ECO:0000313" key="5">
    <source>
        <dbReference type="Proteomes" id="UP001470230"/>
    </source>
</evidence>
<dbReference type="EC" id="2.7.1.172" evidence="1"/>
<sequence length="286" mass="32189">MSKSIITEILKDSGIEDEIKHISECGGGDISSAYKVQTSKETYFVKINSSSFLDNFKAEFAGLQHIKETNTVLCPIPIKVGTLNKHSYFVMTCLPNLRGGTADLGEHLAKMHNAGQTKQFGFPILTFCGSTELDNTMTDEPWSEWFAKHRIGFILNQIGSSRITKRSVKEVEDQVIKLLKPHDNDVTPTLLHGDLWSGNCGTSNGTPCIYDPACYYGDGEVDLAMTELFGSFGRKFFDNYGKFRKIHEGYGRRKNIYNLYHILNHAYMFGGFYESEASSMIEDLFH</sequence>
<dbReference type="PIRSF" id="PIRSF006221">
    <property type="entry name" value="Ketosamine-3-kinase"/>
    <property type="match status" value="1"/>
</dbReference>
<dbReference type="Gene3D" id="3.90.1200.10">
    <property type="match status" value="1"/>
</dbReference>
<reference evidence="4 5" key="1">
    <citation type="submission" date="2024-04" db="EMBL/GenBank/DDBJ databases">
        <title>Tritrichomonas musculus Genome.</title>
        <authorList>
            <person name="Alves-Ferreira E."/>
            <person name="Grigg M."/>
            <person name="Lorenzi H."/>
            <person name="Galac M."/>
        </authorList>
    </citation>
    <scope>NUCLEOTIDE SEQUENCE [LARGE SCALE GENOMIC DNA]</scope>
    <source>
        <strain evidence="4 5">EAF2021</strain>
    </source>
</reference>
<dbReference type="PANTHER" id="PTHR12149">
    <property type="entry name" value="FRUCTOSAMINE 3 KINASE-RELATED PROTEIN"/>
    <property type="match status" value="1"/>
</dbReference>
<comment type="caution">
    <text evidence="4">The sequence shown here is derived from an EMBL/GenBank/DDBJ whole genome shotgun (WGS) entry which is preliminary data.</text>
</comment>
<evidence type="ECO:0000256" key="3">
    <source>
        <dbReference type="PIRNR" id="PIRNR006221"/>
    </source>
</evidence>
<evidence type="ECO:0000313" key="4">
    <source>
        <dbReference type="EMBL" id="KAK8835785.1"/>
    </source>
</evidence>
<protein>
    <recommendedName>
        <fullName evidence="1">protein-ribulosamine 3-kinase</fullName>
        <ecNumber evidence="1">2.7.1.172</ecNumber>
    </recommendedName>
</protein>
<organism evidence="4 5">
    <name type="scientific">Tritrichomonas musculus</name>
    <dbReference type="NCBI Taxonomy" id="1915356"/>
    <lineage>
        <taxon>Eukaryota</taxon>
        <taxon>Metamonada</taxon>
        <taxon>Parabasalia</taxon>
        <taxon>Tritrichomonadida</taxon>
        <taxon>Tritrichomonadidae</taxon>
        <taxon>Tritrichomonas</taxon>
    </lineage>
</organism>
<gene>
    <name evidence="4" type="ORF">M9Y10_040608</name>
</gene>
<dbReference type="Proteomes" id="UP001470230">
    <property type="component" value="Unassembled WGS sequence"/>
</dbReference>
<keyword evidence="5" id="KW-1185">Reference proteome</keyword>
<proteinExistence type="inferred from homology"/>
<dbReference type="PANTHER" id="PTHR12149:SF8">
    <property type="entry name" value="PROTEIN-RIBULOSAMINE 3-KINASE"/>
    <property type="match status" value="1"/>
</dbReference>
<dbReference type="Pfam" id="PF03881">
    <property type="entry name" value="Fructosamin_kin"/>
    <property type="match status" value="1"/>
</dbReference>
<comment type="similarity">
    <text evidence="3">Belongs to the fructosamine kinase family.</text>
</comment>
<evidence type="ECO:0000256" key="1">
    <source>
        <dbReference type="ARBA" id="ARBA00011961"/>
    </source>
</evidence>
<keyword evidence="3" id="KW-0808">Transferase</keyword>
<dbReference type="InterPro" id="IPR011009">
    <property type="entry name" value="Kinase-like_dom_sf"/>
</dbReference>